<dbReference type="AlphaFoldDB" id="A0A9P5GFQ7"/>
<dbReference type="InterPro" id="IPR017972">
    <property type="entry name" value="Cyt_P450_CS"/>
</dbReference>
<dbReference type="GO" id="GO:0020037">
    <property type="term" value="F:heme binding"/>
    <property type="evidence" value="ECO:0007669"/>
    <property type="project" value="InterPro"/>
</dbReference>
<dbReference type="GO" id="GO:0004497">
    <property type="term" value="F:monooxygenase activity"/>
    <property type="evidence" value="ECO:0007669"/>
    <property type="project" value="UniProtKB-KW"/>
</dbReference>
<sequence length="317" mass="36554">MSTMVNYEGAVEKMNVILMRKFREFAESKRLIQLPVFLQYYAFDVISYITMDRNFDMMETERDRTGFLQKIKVATEHQMTFGPFPFLHVILTRLAALFKLKDPHVELFRFIAESVQRFRQIGSEPNENPKSEPFLAKLMDLELKGKVDQGSIFSSCGSNIIAGSDTTAITLSAAFYYIYQNPIVLKKLRDEIDAHERAGLLSTPAGFTEAQQMPYLQAIIKETLRMHPAVAQMLPREVPKNGVVLNGYHFPEKFGGGSRVCLGKNISLLEMTKVIPEVVRYFDIRFEKSGQLWELDVGWFTWSSYKCWIEERKTVQD</sequence>
<keyword evidence="2 5" id="KW-0479">Metal-binding</keyword>
<dbReference type="PRINTS" id="PR00385">
    <property type="entry name" value="P450"/>
</dbReference>
<evidence type="ECO:0000256" key="2">
    <source>
        <dbReference type="ARBA" id="ARBA00022723"/>
    </source>
</evidence>
<dbReference type="GO" id="GO:0043386">
    <property type="term" value="P:mycotoxin biosynthetic process"/>
    <property type="evidence" value="ECO:0007669"/>
    <property type="project" value="UniProtKB-ARBA"/>
</dbReference>
<protein>
    <recommendedName>
        <fullName evidence="8">Cytochrome P450</fullName>
    </recommendedName>
</protein>
<comment type="cofactor">
    <cofactor evidence="1">
        <name>heme</name>
        <dbReference type="ChEBI" id="CHEBI:30413"/>
    </cofactor>
</comment>
<keyword evidence="3 5" id="KW-0560">Oxidoreductase</keyword>
<keyword evidence="5" id="KW-0503">Monooxygenase</keyword>
<dbReference type="InterPro" id="IPR050121">
    <property type="entry name" value="Cytochrome_P450_monoxygenase"/>
</dbReference>
<dbReference type="Proteomes" id="UP000701341">
    <property type="component" value="Unassembled WGS sequence"/>
</dbReference>
<evidence type="ECO:0000313" key="6">
    <source>
        <dbReference type="EMBL" id="KAF7516551.1"/>
    </source>
</evidence>
<keyword evidence="4 5" id="KW-0408">Iron</keyword>
<evidence type="ECO:0000313" key="7">
    <source>
        <dbReference type="Proteomes" id="UP000701341"/>
    </source>
</evidence>
<dbReference type="PROSITE" id="PS00086">
    <property type="entry name" value="CYTOCHROME_P450"/>
    <property type="match status" value="1"/>
</dbReference>
<dbReference type="PRINTS" id="PR00463">
    <property type="entry name" value="EP450I"/>
</dbReference>
<accession>A0A9P5GFQ7</accession>
<dbReference type="InterPro" id="IPR002401">
    <property type="entry name" value="Cyt_P450_E_grp-I"/>
</dbReference>
<dbReference type="InterPro" id="IPR036396">
    <property type="entry name" value="Cyt_P450_sf"/>
</dbReference>
<dbReference type="GO" id="GO:0016705">
    <property type="term" value="F:oxidoreductase activity, acting on paired donors, with incorporation or reduction of molecular oxygen"/>
    <property type="evidence" value="ECO:0007669"/>
    <property type="project" value="InterPro"/>
</dbReference>
<dbReference type="EMBL" id="JAAOZQ010000135">
    <property type="protein sequence ID" value="KAF7516551.1"/>
    <property type="molecule type" value="Genomic_DNA"/>
</dbReference>
<dbReference type="PANTHER" id="PTHR24305">
    <property type="entry name" value="CYTOCHROME P450"/>
    <property type="match status" value="1"/>
</dbReference>
<dbReference type="Pfam" id="PF00067">
    <property type="entry name" value="p450"/>
    <property type="match status" value="1"/>
</dbReference>
<gene>
    <name evidence="6" type="ORF">PCG10_002075</name>
</gene>
<dbReference type="InterPro" id="IPR001128">
    <property type="entry name" value="Cyt_P450"/>
</dbReference>
<evidence type="ECO:0008006" key="8">
    <source>
        <dbReference type="Google" id="ProtNLM"/>
    </source>
</evidence>
<name>A0A9P5GFQ7_PENCR</name>
<keyword evidence="5" id="KW-0349">Heme</keyword>
<comment type="caution">
    <text evidence="6">The sequence shown here is derived from an EMBL/GenBank/DDBJ whole genome shotgun (WGS) entry which is preliminary data.</text>
</comment>
<dbReference type="PANTHER" id="PTHR24305:SF190">
    <property type="entry name" value="P450, PUTATIVE (EUROFUNG)-RELATED"/>
    <property type="match status" value="1"/>
</dbReference>
<proteinExistence type="inferred from homology"/>
<keyword evidence="7" id="KW-1185">Reference proteome</keyword>
<evidence type="ECO:0000256" key="1">
    <source>
        <dbReference type="ARBA" id="ARBA00001971"/>
    </source>
</evidence>
<evidence type="ECO:0000256" key="4">
    <source>
        <dbReference type="ARBA" id="ARBA00023004"/>
    </source>
</evidence>
<dbReference type="SUPFAM" id="SSF48264">
    <property type="entry name" value="Cytochrome P450"/>
    <property type="match status" value="1"/>
</dbReference>
<dbReference type="Gene3D" id="1.10.630.10">
    <property type="entry name" value="Cytochrome P450"/>
    <property type="match status" value="2"/>
</dbReference>
<organism evidence="6 7">
    <name type="scientific">Penicillium crustosum</name>
    <name type="common">Blue mold fungus</name>
    <dbReference type="NCBI Taxonomy" id="36656"/>
    <lineage>
        <taxon>Eukaryota</taxon>
        <taxon>Fungi</taxon>
        <taxon>Dikarya</taxon>
        <taxon>Ascomycota</taxon>
        <taxon>Pezizomycotina</taxon>
        <taxon>Eurotiomycetes</taxon>
        <taxon>Eurotiomycetidae</taxon>
        <taxon>Eurotiales</taxon>
        <taxon>Aspergillaceae</taxon>
        <taxon>Penicillium</taxon>
    </lineage>
</organism>
<evidence type="ECO:0000256" key="3">
    <source>
        <dbReference type="ARBA" id="ARBA00023002"/>
    </source>
</evidence>
<reference evidence="6" key="1">
    <citation type="submission" date="2020-02" db="EMBL/GenBank/DDBJ databases">
        <authorList>
            <person name="Lichtner F.J."/>
        </authorList>
    </citation>
    <scope>NUCLEOTIDE SEQUENCE</scope>
    <source>
        <strain evidence="6">G10</strain>
    </source>
</reference>
<evidence type="ECO:0000256" key="5">
    <source>
        <dbReference type="RuleBase" id="RU000461"/>
    </source>
</evidence>
<comment type="similarity">
    <text evidence="5">Belongs to the cytochrome P450 family.</text>
</comment>
<dbReference type="GO" id="GO:0005506">
    <property type="term" value="F:iron ion binding"/>
    <property type="evidence" value="ECO:0007669"/>
    <property type="project" value="InterPro"/>
</dbReference>